<evidence type="ECO:0000256" key="2">
    <source>
        <dbReference type="SAM" id="MobiDB-lite"/>
    </source>
</evidence>
<dbReference type="PANTHER" id="PTHR13482">
    <property type="entry name" value="MICRORNA PROCESSOR COMPLEX SUBUNIT DGCR8"/>
    <property type="match status" value="1"/>
</dbReference>
<feature type="region of interest" description="Disordered" evidence="2">
    <location>
        <begin position="148"/>
        <end position="269"/>
    </location>
</feature>
<dbReference type="STRING" id="46835.A0A504Z2P7"/>
<dbReference type="OrthoDB" id="112668at2759"/>
<name>A0A504Z2P7_FASGI</name>
<dbReference type="PANTHER" id="PTHR13482:SF3">
    <property type="entry name" value="MICROPROCESSOR COMPLEX SUBUNIT DGCR8"/>
    <property type="match status" value="1"/>
</dbReference>
<dbReference type="InterPro" id="IPR014720">
    <property type="entry name" value="dsRBD_dom"/>
</dbReference>
<dbReference type="GO" id="GO:0070878">
    <property type="term" value="F:primary miRNA binding"/>
    <property type="evidence" value="ECO:0007669"/>
    <property type="project" value="TreeGrafter"/>
</dbReference>
<dbReference type="CDD" id="cd19867">
    <property type="entry name" value="DSRM_DGCR8_rpt1"/>
    <property type="match status" value="1"/>
</dbReference>
<dbReference type="AlphaFoldDB" id="A0A504Z2P7"/>
<feature type="non-terminal residue" evidence="4">
    <location>
        <position position="1"/>
    </location>
</feature>
<gene>
    <name evidence="4" type="ORF">FGIG_00931</name>
</gene>
<organism evidence="4 5">
    <name type="scientific">Fasciola gigantica</name>
    <name type="common">Giant liver fluke</name>
    <dbReference type="NCBI Taxonomy" id="46835"/>
    <lineage>
        <taxon>Eukaryota</taxon>
        <taxon>Metazoa</taxon>
        <taxon>Spiralia</taxon>
        <taxon>Lophotrochozoa</taxon>
        <taxon>Platyhelminthes</taxon>
        <taxon>Trematoda</taxon>
        <taxon>Digenea</taxon>
        <taxon>Plagiorchiida</taxon>
        <taxon>Echinostomata</taxon>
        <taxon>Echinostomatoidea</taxon>
        <taxon>Fasciolidae</taxon>
        <taxon>Fasciola</taxon>
    </lineage>
</organism>
<dbReference type="GO" id="GO:0020037">
    <property type="term" value="F:heme binding"/>
    <property type="evidence" value="ECO:0007669"/>
    <property type="project" value="InterPro"/>
</dbReference>
<dbReference type="FunFam" id="3.30.160.20:FF:000021">
    <property type="entry name" value="Microprocessor complex subunit DGCR8"/>
    <property type="match status" value="1"/>
</dbReference>
<dbReference type="GO" id="GO:0070877">
    <property type="term" value="C:microprocessor complex"/>
    <property type="evidence" value="ECO:0007669"/>
    <property type="project" value="InterPro"/>
</dbReference>
<evidence type="ECO:0000313" key="4">
    <source>
        <dbReference type="EMBL" id="TPP66691.1"/>
    </source>
</evidence>
<accession>A0A504Z2P7</accession>
<dbReference type="Pfam" id="PF00035">
    <property type="entry name" value="dsrm"/>
    <property type="match status" value="1"/>
</dbReference>
<dbReference type="GO" id="GO:0031053">
    <property type="term" value="P:primary miRNA processing"/>
    <property type="evidence" value="ECO:0007669"/>
    <property type="project" value="InterPro"/>
</dbReference>
<feature type="region of interest" description="Disordered" evidence="2">
    <location>
        <begin position="115"/>
        <end position="135"/>
    </location>
</feature>
<evidence type="ECO:0000259" key="3">
    <source>
        <dbReference type="PROSITE" id="PS50137"/>
    </source>
</evidence>
<sequence length="737" mass="81482">VSSDDILDQYSTHSEYCDPPVHESPFVKQRKHENNKGSHFIINDYVDSIDFGLLPEGWIRLRHISGLAIYLHRVTRVVTLSRPYSIGPGSVRHHSIPVVALPCLAFRKTRLREDNSNHCDKTEENASPDPESKSTDVIKSAGLLAAADDGEEVECPRKSGRSKEKVKDNTSDPIVSHFACTPPNKWTNDDGNLDISVPDREEGELSSGEDVDDEDEDGDSTATAGRPKKCARLEQPSDVHLKVNSPIKVHDPSDLNPISHGRHTDSVTAEEGNTKIAEKSMVLAPTGSVCSALSGGGGGRRRRRKRVIAACPRVVAPGNPTTTDTKETCTNSPGDAQLTAINDLNCVKTQVFAVKDKEMESLLTTEEIRAYCSRLFEIQIEHVTSRRCHKEDDSAPVITEAKTQQNRVLMMPEEAKVIRYQLPSADGDPLRRPSKEGLINLTGKSFVCILHEYCQNVIRRPPTYQTVVQENDRNPYQLTVLIDGKPCATGSGQSKKQARLDAARNALARLIPDFEKIVGSDSQPSGPSPASERDLQLFDSIPIADPRLYELSVRMALPTPYNLLLECLNRSCVPESDLKSNMVSQGRSKHFFTLQLNERSVKVPCKNKREGRHLAAQHLLARLHPEVQMWSDLLRMYGPGSKPDKKTELETIQGAQAQEKSTVKTSLIRLLKAKMRELAAQWEENGGSAHPKGKFFVSPDNLPVVTFHPDSKTDLYNSIPEASASLTIPSSPNPASY</sequence>
<feature type="compositionally biased region" description="Basic and acidic residues" evidence="2">
    <location>
        <begin position="231"/>
        <end position="241"/>
    </location>
</feature>
<dbReference type="SUPFAM" id="SSF54768">
    <property type="entry name" value="dsRNA-binding domain-like"/>
    <property type="match status" value="1"/>
</dbReference>
<dbReference type="Gene3D" id="3.30.160.20">
    <property type="match status" value="2"/>
</dbReference>
<dbReference type="Gene3D" id="2.20.70.10">
    <property type="match status" value="1"/>
</dbReference>
<dbReference type="GO" id="GO:0003725">
    <property type="term" value="F:double-stranded RNA binding"/>
    <property type="evidence" value="ECO:0007669"/>
    <property type="project" value="TreeGrafter"/>
</dbReference>
<dbReference type="CDD" id="cd19868">
    <property type="entry name" value="DSRM_DGCR8_rpt2"/>
    <property type="match status" value="1"/>
</dbReference>
<dbReference type="InterPro" id="IPR040375">
    <property type="entry name" value="DGCR8"/>
</dbReference>
<comment type="caution">
    <text evidence="4">The sequence shown here is derived from an EMBL/GenBank/DDBJ whole genome shotgun (WGS) entry which is preliminary data.</text>
</comment>
<evidence type="ECO:0000313" key="5">
    <source>
        <dbReference type="Proteomes" id="UP000316759"/>
    </source>
</evidence>
<feature type="compositionally biased region" description="Acidic residues" evidence="2">
    <location>
        <begin position="201"/>
        <end position="219"/>
    </location>
</feature>
<keyword evidence="5" id="KW-1185">Reference proteome</keyword>
<dbReference type="Gene3D" id="3.30.160.590">
    <property type="match status" value="1"/>
</dbReference>
<evidence type="ECO:0000256" key="1">
    <source>
        <dbReference type="PROSITE-ProRule" id="PRU00266"/>
    </source>
</evidence>
<dbReference type="GO" id="GO:0042802">
    <property type="term" value="F:identical protein binding"/>
    <property type="evidence" value="ECO:0007669"/>
    <property type="project" value="InterPro"/>
</dbReference>
<protein>
    <submittedName>
        <fullName evidence="4">Microprocessor complex subunit DGCR8</fullName>
    </submittedName>
</protein>
<dbReference type="Proteomes" id="UP000316759">
    <property type="component" value="Unassembled WGS sequence"/>
</dbReference>
<dbReference type="SMART" id="SM00358">
    <property type="entry name" value="DSRM"/>
    <property type="match status" value="1"/>
</dbReference>
<dbReference type="EMBL" id="SUNJ01001518">
    <property type="protein sequence ID" value="TPP66691.1"/>
    <property type="molecule type" value="Genomic_DNA"/>
</dbReference>
<reference evidence="4 5" key="1">
    <citation type="submission" date="2019-04" db="EMBL/GenBank/DDBJ databases">
        <title>Annotation for the trematode Fasciola gigantica.</title>
        <authorList>
            <person name="Choi Y.-J."/>
        </authorList>
    </citation>
    <scope>NUCLEOTIDE SEQUENCE [LARGE SCALE GENOMIC DNA]</scope>
    <source>
        <strain evidence="4">Uganda_cow_1</strain>
    </source>
</reference>
<feature type="compositionally biased region" description="Basic and acidic residues" evidence="2">
    <location>
        <begin position="154"/>
        <end position="170"/>
    </location>
</feature>
<feature type="domain" description="DRBM" evidence="3">
    <location>
        <begin position="445"/>
        <end position="512"/>
    </location>
</feature>
<keyword evidence="1" id="KW-0694">RNA-binding</keyword>
<proteinExistence type="predicted"/>
<dbReference type="PROSITE" id="PS50137">
    <property type="entry name" value="DS_RBD"/>
    <property type="match status" value="1"/>
</dbReference>